<feature type="region of interest" description="Disordered" evidence="1">
    <location>
        <begin position="720"/>
        <end position="742"/>
    </location>
</feature>
<dbReference type="InterPro" id="IPR019835">
    <property type="entry name" value="SWIB_domain"/>
</dbReference>
<feature type="compositionally biased region" description="Pro residues" evidence="1">
    <location>
        <begin position="152"/>
        <end position="162"/>
    </location>
</feature>
<dbReference type="Pfam" id="PF02201">
    <property type="entry name" value="SWIB"/>
    <property type="match status" value="1"/>
</dbReference>
<dbReference type="SMART" id="SM00151">
    <property type="entry name" value="SWIB"/>
    <property type="match status" value="1"/>
</dbReference>
<feature type="compositionally biased region" description="Low complexity" evidence="1">
    <location>
        <begin position="1073"/>
        <end position="1084"/>
    </location>
</feature>
<dbReference type="AlphaFoldDB" id="A0A9W6BYK5"/>
<evidence type="ECO:0000313" key="4">
    <source>
        <dbReference type="Proteomes" id="UP001165080"/>
    </source>
</evidence>
<organism evidence="3 4">
    <name type="scientific">Pleodorina starrii</name>
    <dbReference type="NCBI Taxonomy" id="330485"/>
    <lineage>
        <taxon>Eukaryota</taxon>
        <taxon>Viridiplantae</taxon>
        <taxon>Chlorophyta</taxon>
        <taxon>core chlorophytes</taxon>
        <taxon>Chlorophyceae</taxon>
        <taxon>CS clade</taxon>
        <taxon>Chlamydomonadales</taxon>
        <taxon>Volvocaceae</taxon>
        <taxon>Pleodorina</taxon>
    </lineage>
</organism>
<evidence type="ECO:0000256" key="1">
    <source>
        <dbReference type="SAM" id="MobiDB-lite"/>
    </source>
</evidence>
<feature type="region of interest" description="Disordered" evidence="1">
    <location>
        <begin position="1073"/>
        <end position="1107"/>
    </location>
</feature>
<feature type="compositionally biased region" description="Basic and acidic residues" evidence="1">
    <location>
        <begin position="761"/>
        <end position="778"/>
    </location>
</feature>
<dbReference type="InterPro" id="IPR036885">
    <property type="entry name" value="SWIB_MDM2_dom_sf"/>
</dbReference>
<sequence>MQMQIPSAQQLAAVQYGALPMQQQAAGVAPQMVVVAPAAGAPAQAAVGALAPAAVAATAAARQGATAAGAGSGQRQKKRKFGQERQTVQEKVSTAIPESALYNLLLDMDRNVTDLISRRKADFKEPFPPYHEPVKRVLRIAVQASYAHQPAPSKPPPPPPAVPSNAAALAAASAAMFAGPPPPEAAAAAAAAPEPPSWVLSVTGQLVDPADQLVRAALAAAGAAAARGDPSSATLLLQAQQLAAQHVAQQQAAAASGAARAGMLTAVLRRVEVELDAEMYPGEQGRVAWDKGNHTGPHREAIEIRRQGSRSCKATVLIWPDYQPERYVLPPLLAEVLGMMGHETRSRIMVALYGFIKSRRLQDPNNPINVKLTNELAQVFGCRTLKLSDLGGRLSGLLQPVPPVRIEYDIKLDNLKPAASTASAGPASVSGLCDLVLYDLDFFQPSPHPHQMAAVLQSYYKDKEIEAMDTKLTALIRRLNECRRRRALLLTFAHSPIDMTYALLAAQARDVRMARQGSGRDYELERRTEVFRQRWVEDAVMNYLHKRLGGPPEGVLDDDLAFLEAWVDFAPDINQQYPESNLDEALEIDHETLVLATRKFALAQRLALRADAPHGQDYRTFGNTMYSPRVSSKSLCARQQQQQHQQRLSFNPLFGASFHGAAVESDDEEGAGGLLGPLRKQQLSYEYEAVMRADMRDLEAYGLINWSPEDLVDAELERSFTHTHEDSQNHSPDPTAVAALHGGEYGNDCSAAAANASADSSRGEGRDEKCVGESEGKASSHTSFRGYALSLGDGAGAAEGLPGTAAAADVCPSPGTPAAVRAPPYCFRDPARARHLACRLDYGAATCASEAATCGDAAATNDDAADDEEAAWRHFLDGLGELPYEYEALLRADMRDLEAFGLIHWSPDDLVEAELARSCGLPPPAAATDPWVTTFTVSVSDALPPATPARPQTKNATQTESDDAVGRGGDDVGAADAAAAAAAGLSCVASFGGGGSRPSLELPASCLSAPTDLCASPISPPTPAASCAPSWRFRAPLAAATCHVAQRPLGVDDETAVSIISILVAADGAGSVGSDDGAGASDVGYDNDDGDREEEEGEEEGEEEDDEAAWLQFLDGLGELPYEYEALLRADMRDLEAFGLIHWSPDDLVEAELARSCGLPARQGTTAVDAAAEAPAGAWGEQEPV</sequence>
<feature type="region of interest" description="Disordered" evidence="1">
    <location>
        <begin position="942"/>
        <end position="970"/>
    </location>
</feature>
<dbReference type="InterPro" id="IPR003121">
    <property type="entry name" value="SWIB_MDM2_domain"/>
</dbReference>
<feature type="region of interest" description="Disordered" evidence="1">
    <location>
        <begin position="756"/>
        <end position="779"/>
    </location>
</feature>
<dbReference type="Gene3D" id="1.10.245.10">
    <property type="entry name" value="SWIB/MDM2 domain"/>
    <property type="match status" value="1"/>
</dbReference>
<feature type="region of interest" description="Disordered" evidence="1">
    <location>
        <begin position="67"/>
        <end position="90"/>
    </location>
</feature>
<feature type="domain" description="DM2" evidence="2">
    <location>
        <begin position="322"/>
        <end position="400"/>
    </location>
</feature>
<dbReference type="SUPFAM" id="SSF47592">
    <property type="entry name" value="SWIB/MDM2 domain"/>
    <property type="match status" value="1"/>
</dbReference>
<keyword evidence="4" id="KW-1185">Reference proteome</keyword>
<name>A0A9W6BYK5_9CHLO</name>
<reference evidence="3 4" key="1">
    <citation type="journal article" date="2023" name="Commun. Biol.">
        <title>Reorganization of the ancestral sex-determining regions during the evolution of trioecy in Pleodorina starrii.</title>
        <authorList>
            <person name="Takahashi K."/>
            <person name="Suzuki S."/>
            <person name="Kawai-Toyooka H."/>
            <person name="Yamamoto K."/>
            <person name="Hamaji T."/>
            <person name="Ootsuki R."/>
            <person name="Yamaguchi H."/>
            <person name="Kawachi M."/>
            <person name="Higashiyama T."/>
            <person name="Nozaki H."/>
        </authorList>
    </citation>
    <scope>NUCLEOTIDE SEQUENCE [LARGE SCALE GENOMIC DNA]</scope>
    <source>
        <strain evidence="3 4">NIES-4479</strain>
    </source>
</reference>
<dbReference type="PROSITE" id="PS51925">
    <property type="entry name" value="SWIB_MDM2"/>
    <property type="match status" value="1"/>
</dbReference>
<dbReference type="PANTHER" id="PTHR13844">
    <property type="entry name" value="SWI/SNF-RELATED MATRIX-ASSOCIATED ACTIN-DEPENDENT REGULATOR OF CHROMATIN SUBFAMILY D"/>
    <property type="match status" value="1"/>
</dbReference>
<feature type="region of interest" description="Disordered" evidence="1">
    <location>
        <begin position="146"/>
        <end position="166"/>
    </location>
</feature>
<dbReference type="Proteomes" id="UP001165080">
    <property type="component" value="Unassembled WGS sequence"/>
</dbReference>
<dbReference type="EMBL" id="BRXU01000037">
    <property type="protein sequence ID" value="GLC60662.1"/>
    <property type="molecule type" value="Genomic_DNA"/>
</dbReference>
<comment type="caution">
    <text evidence="3">The sequence shown here is derived from an EMBL/GenBank/DDBJ whole genome shotgun (WGS) entry which is preliminary data.</text>
</comment>
<feature type="compositionally biased region" description="Polar residues" evidence="1">
    <location>
        <begin position="950"/>
        <end position="959"/>
    </location>
</feature>
<feature type="compositionally biased region" description="Acidic residues" evidence="1">
    <location>
        <begin position="1085"/>
        <end position="1107"/>
    </location>
</feature>
<gene>
    <name evidence="3" type="primary">PLEST011395</name>
    <name evidence="3" type="ORF">PLESTB_001655100</name>
</gene>
<evidence type="ECO:0000313" key="3">
    <source>
        <dbReference type="EMBL" id="GLC60662.1"/>
    </source>
</evidence>
<accession>A0A9W6BYK5</accession>
<dbReference type="CDD" id="cd10568">
    <property type="entry name" value="SWIB_like"/>
    <property type="match status" value="1"/>
</dbReference>
<evidence type="ECO:0000259" key="2">
    <source>
        <dbReference type="PROSITE" id="PS51925"/>
    </source>
</evidence>
<proteinExistence type="predicted"/>
<protein>
    <recommendedName>
        <fullName evidence="2">DM2 domain-containing protein</fullName>
    </recommendedName>
</protein>